<gene>
    <name evidence="1" type="ORF">AXK61_12945</name>
</gene>
<evidence type="ECO:0000313" key="2">
    <source>
        <dbReference type="Proteomes" id="UP000070409"/>
    </source>
</evidence>
<dbReference type="Proteomes" id="UP000070409">
    <property type="component" value="Unassembled WGS sequence"/>
</dbReference>
<dbReference type="EMBL" id="LSRE01000002">
    <property type="protein sequence ID" value="KXP00910.1"/>
    <property type="molecule type" value="Genomic_DNA"/>
</dbReference>
<proteinExistence type="predicted"/>
<sequence>MAQKTLCLKNRYRKYQLIKRDASGNDLIVLDVLDASNFERRGIHLLDGLGGLYYLPKTQPIEKSAYGEGAKPSDNPRVNERSAQLRFGTVGKDPADWVWMETLLWRVLKVGKDAVLRIYDIDGYSWRELTIRLLESPVDQTKLQLGIHNTAKHTVDYFAGDPYWYGPLDSVTLKRSDMVLQPDGVTYRGTVDVWNPTDSLGWLEWANGQETAPFTWKIPDAVNPDLTPGRLVPLTPNGPLQPGQEFLVQTYPTKPRVLCRDDSLAGWANLRGMEFDNPLPPELNTPVSLPVELVGGSATSQITCYMPRRWERFVGGESEDL</sequence>
<evidence type="ECO:0008006" key="3">
    <source>
        <dbReference type="Google" id="ProtNLM"/>
    </source>
</evidence>
<organism evidence="1 2">
    <name type="scientific">Tsukamurella pseudospumae</name>
    <dbReference type="NCBI Taxonomy" id="239498"/>
    <lineage>
        <taxon>Bacteria</taxon>
        <taxon>Bacillati</taxon>
        <taxon>Actinomycetota</taxon>
        <taxon>Actinomycetes</taxon>
        <taxon>Mycobacteriales</taxon>
        <taxon>Tsukamurellaceae</taxon>
        <taxon>Tsukamurella</taxon>
    </lineage>
</organism>
<dbReference type="RefSeq" id="WP_068743694.1">
    <property type="nucleotide sequence ID" value="NZ_LSRE01000002.1"/>
</dbReference>
<keyword evidence="2" id="KW-1185">Reference proteome</keyword>
<evidence type="ECO:0000313" key="1">
    <source>
        <dbReference type="EMBL" id="KXP00910.1"/>
    </source>
</evidence>
<accession>A0A137ZRV6</accession>
<name>A0A137ZRV6_9ACTN</name>
<protein>
    <recommendedName>
        <fullName evidence="3">Minor tail protein</fullName>
    </recommendedName>
</protein>
<comment type="caution">
    <text evidence="1">The sequence shown here is derived from an EMBL/GenBank/DDBJ whole genome shotgun (WGS) entry which is preliminary data.</text>
</comment>
<reference evidence="1 2" key="1">
    <citation type="submission" date="2016-02" db="EMBL/GenBank/DDBJ databases">
        <authorList>
            <person name="Teng J.L."/>
            <person name="Tang Y."/>
            <person name="Huang Y."/>
            <person name="Guo F."/>
            <person name="Wei W."/>
            <person name="Chen J.H."/>
            <person name="Wong S.Y."/>
            <person name="Lau S.K."/>
            <person name="Woo P.C."/>
        </authorList>
    </citation>
    <scope>NUCLEOTIDE SEQUENCE [LARGE SCALE GENOMIC DNA]</scope>
    <source>
        <strain evidence="1 2">JCM 13375</strain>
    </source>
</reference>